<dbReference type="PANTHER" id="PTHR22731:SF3">
    <property type="entry name" value="RIBONUCLEASES P_MRP PROTEIN SUBUNIT POP1"/>
    <property type="match status" value="1"/>
</dbReference>
<feature type="non-terminal residue" evidence="3">
    <location>
        <position position="1"/>
    </location>
</feature>
<organism evidence="3 4">
    <name type="scientific">Acanthamoeba castellanii (strain ATCC 30010 / Neff)</name>
    <dbReference type="NCBI Taxonomy" id="1257118"/>
    <lineage>
        <taxon>Eukaryota</taxon>
        <taxon>Amoebozoa</taxon>
        <taxon>Discosea</taxon>
        <taxon>Longamoebia</taxon>
        <taxon>Centramoebida</taxon>
        <taxon>Acanthamoebidae</taxon>
        <taxon>Acanthamoeba</taxon>
    </lineage>
</organism>
<dbReference type="GO" id="GO:0005655">
    <property type="term" value="C:nucleolar ribonuclease P complex"/>
    <property type="evidence" value="ECO:0007669"/>
    <property type="project" value="InterPro"/>
</dbReference>
<feature type="compositionally biased region" description="Acidic residues" evidence="1">
    <location>
        <begin position="127"/>
        <end position="140"/>
    </location>
</feature>
<dbReference type="VEuPathDB" id="AmoebaDB:ACA1_009160"/>
<evidence type="ECO:0000259" key="2">
    <source>
        <dbReference type="Pfam" id="PF22770"/>
    </source>
</evidence>
<sequence length="216" mass="23644">DGEEEKEQATTGHNAEDKGKDKMDEDHEGEEDPRPSSSGEEVVMTEFIPRPLFVTRTHHGVPTTASLPSLACVSLRMVDRGVPHYNALVCLPTEHDLALYQARCLHRRGSHRFARKATVRPARQEPGDPDDEEEALDNDDEKGPLASLHQHGEREVIGFVTAGDYSYIRGSGSALGFCASAALSAHWPPVLLVRNTSSPFYFPATYSLLSSTSTSS</sequence>
<evidence type="ECO:0000313" key="3">
    <source>
        <dbReference type="EMBL" id="ELR19855.1"/>
    </source>
</evidence>
<evidence type="ECO:0000313" key="4">
    <source>
        <dbReference type="Proteomes" id="UP000011083"/>
    </source>
</evidence>
<dbReference type="EMBL" id="KB007929">
    <property type="protein sequence ID" value="ELR19855.1"/>
    <property type="molecule type" value="Genomic_DNA"/>
</dbReference>
<name>L8H3R8_ACACF</name>
<dbReference type="STRING" id="1257118.L8H3R8"/>
<dbReference type="GO" id="GO:0001682">
    <property type="term" value="P:tRNA 5'-leader removal"/>
    <property type="evidence" value="ECO:0007669"/>
    <property type="project" value="InterPro"/>
</dbReference>
<dbReference type="AlphaFoldDB" id="L8H3R8"/>
<accession>L8H3R8</accession>
<gene>
    <name evidence="3" type="ORF">ACA1_009160</name>
</gene>
<dbReference type="InterPro" id="IPR055079">
    <property type="entry name" value="POP1_C"/>
</dbReference>
<feature type="domain" description="POP1 C-terminal" evidence="2">
    <location>
        <begin position="69"/>
        <end position="208"/>
    </location>
</feature>
<dbReference type="PANTHER" id="PTHR22731">
    <property type="entry name" value="RIBONUCLEASES P/MRP PROTEIN SUBUNIT POP1"/>
    <property type="match status" value="1"/>
</dbReference>
<evidence type="ECO:0000256" key="1">
    <source>
        <dbReference type="SAM" id="MobiDB-lite"/>
    </source>
</evidence>
<dbReference type="GO" id="GO:0000172">
    <property type="term" value="C:ribonuclease MRP complex"/>
    <property type="evidence" value="ECO:0007669"/>
    <property type="project" value="InterPro"/>
</dbReference>
<protein>
    <recommendedName>
        <fullName evidence="2">POP1 C-terminal domain-containing protein</fullName>
    </recommendedName>
</protein>
<keyword evidence="4" id="KW-1185">Reference proteome</keyword>
<dbReference type="Pfam" id="PF22770">
    <property type="entry name" value="POP1_C"/>
    <property type="match status" value="1"/>
</dbReference>
<feature type="region of interest" description="Disordered" evidence="1">
    <location>
        <begin position="115"/>
        <end position="148"/>
    </location>
</feature>
<feature type="compositionally biased region" description="Basic and acidic residues" evidence="1">
    <location>
        <begin position="14"/>
        <end position="25"/>
    </location>
</feature>
<proteinExistence type="predicted"/>
<dbReference type="InterPro" id="IPR039182">
    <property type="entry name" value="Pop1"/>
</dbReference>
<feature type="region of interest" description="Disordered" evidence="1">
    <location>
        <begin position="1"/>
        <end position="42"/>
    </location>
</feature>
<reference evidence="3 4" key="1">
    <citation type="journal article" date="2013" name="Genome Biol.">
        <title>Genome of Acanthamoeba castellanii highlights extensive lateral gene transfer and early evolution of tyrosine kinase signaling.</title>
        <authorList>
            <person name="Clarke M."/>
            <person name="Lohan A.J."/>
            <person name="Liu B."/>
            <person name="Lagkouvardos I."/>
            <person name="Roy S."/>
            <person name="Zafar N."/>
            <person name="Bertelli C."/>
            <person name="Schilde C."/>
            <person name="Kianianmomeni A."/>
            <person name="Burglin T.R."/>
            <person name="Frech C."/>
            <person name="Turcotte B."/>
            <person name="Kopec K.O."/>
            <person name="Synnott J.M."/>
            <person name="Choo C."/>
            <person name="Paponov I."/>
            <person name="Finkler A."/>
            <person name="Soon Heng Tan C."/>
            <person name="Hutchins A.P."/>
            <person name="Weinmeier T."/>
            <person name="Rattei T."/>
            <person name="Chu J.S."/>
            <person name="Gimenez G."/>
            <person name="Irimia M."/>
            <person name="Rigden D.J."/>
            <person name="Fitzpatrick D.A."/>
            <person name="Lorenzo-Morales J."/>
            <person name="Bateman A."/>
            <person name="Chiu C.H."/>
            <person name="Tang P."/>
            <person name="Hegemann P."/>
            <person name="Fromm H."/>
            <person name="Raoult D."/>
            <person name="Greub G."/>
            <person name="Miranda-Saavedra D."/>
            <person name="Chen N."/>
            <person name="Nash P."/>
            <person name="Ginger M.L."/>
            <person name="Horn M."/>
            <person name="Schaap P."/>
            <person name="Caler L."/>
            <person name="Loftus B."/>
        </authorList>
    </citation>
    <scope>NUCLEOTIDE SEQUENCE [LARGE SCALE GENOMIC DNA]</scope>
    <source>
        <strain evidence="3 4">Neff</strain>
    </source>
</reference>
<dbReference type="GeneID" id="14920690"/>
<dbReference type="KEGG" id="acan:ACA1_009160"/>
<dbReference type="RefSeq" id="XP_004341955.1">
    <property type="nucleotide sequence ID" value="XM_004341907.1"/>
</dbReference>
<dbReference type="OrthoDB" id="442863at2759"/>
<dbReference type="Proteomes" id="UP000011083">
    <property type="component" value="Unassembled WGS sequence"/>
</dbReference>